<comment type="cofactor">
    <cofactor evidence="2">
        <name>K(+)</name>
        <dbReference type="ChEBI" id="CHEBI:29103"/>
    </cofactor>
</comment>
<dbReference type="InterPro" id="IPR004619">
    <property type="entry name" value="Type_III_PanK"/>
</dbReference>
<comment type="subcellular location">
    <subcellularLocation>
        <location evidence="3 16">Cytoplasm</location>
    </subcellularLocation>
</comment>
<organism evidence="17 18">
    <name type="scientific">Aphanothece sacrum FPU1</name>
    <dbReference type="NCBI Taxonomy" id="1920663"/>
    <lineage>
        <taxon>Bacteria</taxon>
        <taxon>Bacillati</taxon>
        <taxon>Cyanobacteriota</taxon>
        <taxon>Cyanophyceae</taxon>
        <taxon>Oscillatoriophycideae</taxon>
        <taxon>Chroococcales</taxon>
        <taxon>Aphanothecaceae</taxon>
        <taxon>Aphanothece</taxon>
    </lineage>
</organism>
<proteinExistence type="inferred from homology"/>
<dbReference type="NCBIfam" id="TIGR00671">
    <property type="entry name" value="baf"/>
    <property type="match status" value="1"/>
</dbReference>
<comment type="catalytic activity">
    <reaction evidence="1 16">
        <text>(R)-pantothenate + ATP = (R)-4'-phosphopantothenate + ADP + H(+)</text>
        <dbReference type="Rhea" id="RHEA:16373"/>
        <dbReference type="ChEBI" id="CHEBI:10986"/>
        <dbReference type="ChEBI" id="CHEBI:15378"/>
        <dbReference type="ChEBI" id="CHEBI:29032"/>
        <dbReference type="ChEBI" id="CHEBI:30616"/>
        <dbReference type="ChEBI" id="CHEBI:456216"/>
        <dbReference type="EC" id="2.7.1.33"/>
    </reaction>
</comment>
<evidence type="ECO:0000256" key="8">
    <source>
        <dbReference type="ARBA" id="ARBA00022679"/>
    </source>
</evidence>
<dbReference type="InterPro" id="IPR043129">
    <property type="entry name" value="ATPase_NBD"/>
</dbReference>
<evidence type="ECO:0000313" key="18">
    <source>
        <dbReference type="Proteomes" id="UP000287247"/>
    </source>
</evidence>
<feature type="binding site" evidence="16">
    <location>
        <position position="180"/>
    </location>
    <ligand>
        <name>substrate</name>
    </ligand>
</feature>
<feature type="binding site" evidence="16">
    <location>
        <position position="124"/>
    </location>
    <ligand>
        <name>K(+)</name>
        <dbReference type="ChEBI" id="CHEBI:29103"/>
    </ligand>
</feature>
<dbReference type="GO" id="GO:0005737">
    <property type="term" value="C:cytoplasm"/>
    <property type="evidence" value="ECO:0007669"/>
    <property type="project" value="UniProtKB-SubCell"/>
</dbReference>
<evidence type="ECO:0000256" key="2">
    <source>
        <dbReference type="ARBA" id="ARBA00001958"/>
    </source>
</evidence>
<dbReference type="OrthoDB" id="482945at2"/>
<evidence type="ECO:0000256" key="3">
    <source>
        <dbReference type="ARBA" id="ARBA00004496"/>
    </source>
</evidence>
<dbReference type="UniPathway" id="UPA00241">
    <property type="reaction ID" value="UER00352"/>
</dbReference>
<evidence type="ECO:0000256" key="6">
    <source>
        <dbReference type="ARBA" id="ARBA00012102"/>
    </source>
</evidence>
<feature type="active site" description="Proton acceptor" evidence="16">
    <location>
        <position position="104"/>
    </location>
</feature>
<feature type="binding site" evidence="16">
    <location>
        <begin position="16"/>
        <end position="23"/>
    </location>
    <ligand>
        <name>ATP</name>
        <dbReference type="ChEBI" id="CHEBI:30616"/>
    </ligand>
</feature>
<keyword evidence="9 16" id="KW-0547">Nucleotide-binding</keyword>
<evidence type="ECO:0000256" key="5">
    <source>
        <dbReference type="ARBA" id="ARBA00011738"/>
    </source>
</evidence>
<reference evidence="18" key="1">
    <citation type="submission" date="2017-05" db="EMBL/GenBank/DDBJ databases">
        <title>Physiological properties and genetic analysis related to exopolysaccharide production of fresh-water unicellular cyanobacterium Aphanothece sacrum, Suizenji Nori, that has been cultured as a food source in Japan.</title>
        <authorList>
            <person name="Kanesaki Y."/>
            <person name="Yoshikawa S."/>
            <person name="Ohki K."/>
        </authorList>
    </citation>
    <scope>NUCLEOTIDE SEQUENCE [LARGE SCALE GENOMIC DNA]</scope>
    <source>
        <strain evidence="18">FPU1</strain>
    </source>
</reference>
<dbReference type="PANTHER" id="PTHR34265">
    <property type="entry name" value="TYPE III PANTOTHENATE KINASE"/>
    <property type="match status" value="1"/>
</dbReference>
<dbReference type="PANTHER" id="PTHR34265:SF1">
    <property type="entry name" value="TYPE III PANTOTHENATE KINASE"/>
    <property type="match status" value="1"/>
</dbReference>
<evidence type="ECO:0000256" key="4">
    <source>
        <dbReference type="ARBA" id="ARBA00005225"/>
    </source>
</evidence>
<evidence type="ECO:0000256" key="14">
    <source>
        <dbReference type="ARBA" id="ARBA00038036"/>
    </source>
</evidence>
<evidence type="ECO:0000256" key="12">
    <source>
        <dbReference type="ARBA" id="ARBA00022958"/>
    </source>
</evidence>
<dbReference type="SUPFAM" id="SSF53067">
    <property type="entry name" value="Actin-like ATPase domain"/>
    <property type="match status" value="2"/>
</dbReference>
<dbReference type="Gene3D" id="3.30.420.40">
    <property type="match status" value="1"/>
</dbReference>
<dbReference type="EMBL" id="BDQK01000006">
    <property type="protein sequence ID" value="GBF80240.1"/>
    <property type="molecule type" value="Genomic_DNA"/>
</dbReference>
<dbReference type="RefSeq" id="WP_124971661.1">
    <property type="nucleotide sequence ID" value="NZ_BDQK01000006.1"/>
</dbReference>
<evidence type="ECO:0000256" key="13">
    <source>
        <dbReference type="ARBA" id="ARBA00022993"/>
    </source>
</evidence>
<sequence length="254" mass="28188">MNNSPTSKSPDWLALMIGNSRLHWAYFQEDKLQTTWDTNHLSNPLITSRLPSDFLLTTIPNNLPLYIASVVPSQTKLWQNYPNTKIITLEQIPLKNIYPTMGIDRALAILGAGEIYGFPCLVIDAGTALTLTGVDSDRSLIGGAILPGLKLQFQSLATKAAALPNVNLPDSLPLRWSINTPDAITSGILYTILGGIKTFIDDWLKKYPSSQIILTGGDSQLLLSYFKQEYFKTSEKLKQNKNLIFWGILFSLLS</sequence>
<feature type="binding site" evidence="16">
    <location>
        <position position="98"/>
    </location>
    <ligand>
        <name>substrate</name>
    </ligand>
</feature>
<dbReference type="Pfam" id="PF03309">
    <property type="entry name" value="Pan_kinase"/>
    <property type="match status" value="1"/>
</dbReference>
<dbReference type="AlphaFoldDB" id="A0A401IGC4"/>
<evidence type="ECO:0000256" key="10">
    <source>
        <dbReference type="ARBA" id="ARBA00022777"/>
    </source>
</evidence>
<evidence type="ECO:0000256" key="9">
    <source>
        <dbReference type="ARBA" id="ARBA00022741"/>
    </source>
</evidence>
<comment type="cofactor">
    <cofactor evidence="16">
        <name>NH4(+)</name>
        <dbReference type="ChEBI" id="CHEBI:28938"/>
    </cofactor>
    <cofactor evidence="16">
        <name>K(+)</name>
        <dbReference type="ChEBI" id="CHEBI:29103"/>
    </cofactor>
    <text evidence="16">A monovalent cation. Ammonium or potassium.</text>
</comment>
<feature type="binding site" evidence="16">
    <location>
        <begin position="102"/>
        <end position="105"/>
    </location>
    <ligand>
        <name>substrate</name>
    </ligand>
</feature>
<comment type="subunit">
    <text evidence="5 16">Homodimer.</text>
</comment>
<evidence type="ECO:0000256" key="16">
    <source>
        <dbReference type="HAMAP-Rule" id="MF_01274"/>
    </source>
</evidence>
<dbReference type="GO" id="GO:0015937">
    <property type="term" value="P:coenzyme A biosynthetic process"/>
    <property type="evidence" value="ECO:0007669"/>
    <property type="project" value="UniProtKB-UniRule"/>
</dbReference>
<feature type="binding site" evidence="16">
    <location>
        <position position="127"/>
    </location>
    <ligand>
        <name>ATP</name>
        <dbReference type="ChEBI" id="CHEBI:30616"/>
    </ligand>
</feature>
<accession>A0A401IGC4</accession>
<keyword evidence="7 16" id="KW-0963">Cytoplasm</keyword>
<comment type="pathway">
    <text evidence="4 16">Cofactor biosynthesis; coenzyme A biosynthesis; CoA from (R)-pantothenate: step 1/5.</text>
</comment>
<dbReference type="HAMAP" id="MF_01274">
    <property type="entry name" value="Pantothen_kinase_3"/>
    <property type="match status" value="1"/>
</dbReference>
<keyword evidence="11 16" id="KW-0067">ATP-binding</keyword>
<comment type="function">
    <text evidence="16">Catalyzes the phosphorylation of pantothenate (Pan), the first step in CoA biosynthesis.</text>
</comment>
<keyword evidence="10 16" id="KW-0418">Kinase</keyword>
<evidence type="ECO:0000313" key="17">
    <source>
        <dbReference type="EMBL" id="GBF80240.1"/>
    </source>
</evidence>
<keyword evidence="8 16" id="KW-0808">Transferase</keyword>
<protein>
    <recommendedName>
        <fullName evidence="15 16">Type III pantothenate kinase</fullName>
        <ecNumber evidence="6 16">2.7.1.33</ecNumber>
    </recommendedName>
    <alternativeName>
        <fullName evidence="16">PanK-III</fullName>
    </alternativeName>
    <alternativeName>
        <fullName evidence="16">Pantothenic acid kinase</fullName>
    </alternativeName>
</protein>
<evidence type="ECO:0000256" key="15">
    <source>
        <dbReference type="ARBA" id="ARBA00040883"/>
    </source>
</evidence>
<dbReference type="GO" id="GO:0005524">
    <property type="term" value="F:ATP binding"/>
    <property type="evidence" value="ECO:0007669"/>
    <property type="project" value="UniProtKB-UniRule"/>
</dbReference>
<keyword evidence="13 16" id="KW-0173">Coenzyme A biosynthesis</keyword>
<evidence type="ECO:0000256" key="7">
    <source>
        <dbReference type="ARBA" id="ARBA00022490"/>
    </source>
</evidence>
<dbReference type="CDD" id="cd24015">
    <property type="entry name" value="ASKHA_NBD_PanK-III"/>
    <property type="match status" value="1"/>
</dbReference>
<keyword evidence="16" id="KW-0479">Metal-binding</keyword>
<name>A0A401IGC4_APHSA</name>
<dbReference type="GO" id="GO:0046872">
    <property type="term" value="F:metal ion binding"/>
    <property type="evidence" value="ECO:0007669"/>
    <property type="project" value="UniProtKB-KW"/>
</dbReference>
<dbReference type="EC" id="2.7.1.33" evidence="6 16"/>
<gene>
    <name evidence="16" type="primary">coaX</name>
    <name evidence="17" type="ORF">AsFPU1_1641</name>
</gene>
<evidence type="ECO:0000256" key="1">
    <source>
        <dbReference type="ARBA" id="ARBA00001206"/>
    </source>
</evidence>
<dbReference type="GO" id="GO:0004594">
    <property type="term" value="F:pantothenate kinase activity"/>
    <property type="evidence" value="ECO:0007669"/>
    <property type="project" value="UniProtKB-UniRule"/>
</dbReference>
<keyword evidence="12 16" id="KW-0630">Potassium</keyword>
<comment type="similarity">
    <text evidence="14 16">Belongs to the type III pantothenate kinase family.</text>
</comment>
<dbReference type="Proteomes" id="UP000287247">
    <property type="component" value="Unassembled WGS sequence"/>
</dbReference>
<dbReference type="NCBIfam" id="NF009871">
    <property type="entry name" value="PRK13331.1"/>
    <property type="match status" value="1"/>
</dbReference>
<evidence type="ECO:0000256" key="11">
    <source>
        <dbReference type="ARBA" id="ARBA00022840"/>
    </source>
</evidence>
<keyword evidence="18" id="KW-1185">Reference proteome</keyword>
<comment type="caution">
    <text evidence="17">The sequence shown here is derived from an EMBL/GenBank/DDBJ whole genome shotgun (WGS) entry which is preliminary data.</text>
</comment>